<dbReference type="GO" id="GO:0004803">
    <property type="term" value="F:transposase activity"/>
    <property type="evidence" value="ECO:0007669"/>
    <property type="project" value="InterPro"/>
</dbReference>
<dbReference type="EMBL" id="JAOQJZ010000033">
    <property type="protein sequence ID" value="MCU6707069.1"/>
    <property type="molecule type" value="Genomic_DNA"/>
</dbReference>
<dbReference type="InterPro" id="IPR002514">
    <property type="entry name" value="Transposase_8"/>
</dbReference>
<dbReference type="Gene3D" id="1.10.10.60">
    <property type="entry name" value="Homeodomain-like"/>
    <property type="match status" value="1"/>
</dbReference>
<dbReference type="Proteomes" id="UP001208131">
    <property type="component" value="Unassembled WGS sequence"/>
</dbReference>
<keyword evidence="1" id="KW-0175">Coiled coil</keyword>
<comment type="caution">
    <text evidence="2">The sequence shown here is derived from an EMBL/GenBank/DDBJ whole genome shotgun (WGS) entry which is preliminary data.</text>
</comment>
<organism evidence="2 3">
    <name type="scientific">Hominimerdicola aceti</name>
    <dbReference type="NCBI Taxonomy" id="2981726"/>
    <lineage>
        <taxon>Bacteria</taxon>
        <taxon>Bacillati</taxon>
        <taxon>Bacillota</taxon>
        <taxon>Clostridia</taxon>
        <taxon>Eubacteriales</taxon>
        <taxon>Oscillospiraceae</taxon>
        <taxon>Hominimerdicola</taxon>
    </lineage>
</organism>
<dbReference type="SUPFAM" id="SSF46689">
    <property type="entry name" value="Homeodomain-like"/>
    <property type="match status" value="1"/>
</dbReference>
<dbReference type="InterPro" id="IPR009057">
    <property type="entry name" value="Homeodomain-like_sf"/>
</dbReference>
<dbReference type="GO" id="GO:0006313">
    <property type="term" value="P:DNA transposition"/>
    <property type="evidence" value="ECO:0007669"/>
    <property type="project" value="InterPro"/>
</dbReference>
<reference evidence="2 3" key="1">
    <citation type="journal article" date="2021" name="ISME Commun">
        <title>Automated analysis of genomic sequences facilitates high-throughput and comprehensive description of bacteria.</title>
        <authorList>
            <person name="Hitch T.C.A."/>
        </authorList>
    </citation>
    <scope>NUCLEOTIDE SEQUENCE [LARGE SCALE GENOMIC DNA]</scope>
    <source>
        <strain evidence="2 3">Sanger_31</strain>
    </source>
</reference>
<evidence type="ECO:0000313" key="2">
    <source>
        <dbReference type="EMBL" id="MCU6707069.1"/>
    </source>
</evidence>
<feature type="coiled-coil region" evidence="1">
    <location>
        <begin position="53"/>
        <end position="94"/>
    </location>
</feature>
<evidence type="ECO:0000313" key="3">
    <source>
        <dbReference type="Proteomes" id="UP001208131"/>
    </source>
</evidence>
<protein>
    <submittedName>
        <fullName evidence="2">Transposase</fullName>
    </submittedName>
</protein>
<dbReference type="RefSeq" id="WP_267302086.1">
    <property type="nucleotide sequence ID" value="NZ_JAOQJZ010000033.1"/>
</dbReference>
<dbReference type="AlphaFoldDB" id="A0AAE3LIS3"/>
<proteinExistence type="predicted"/>
<keyword evidence="3" id="KW-1185">Reference proteome</keyword>
<evidence type="ECO:0000256" key="1">
    <source>
        <dbReference type="SAM" id="Coils"/>
    </source>
</evidence>
<name>A0AAE3LIS3_9FIRM</name>
<accession>A0AAE3LIS3</accession>
<gene>
    <name evidence="2" type="ORF">OCV57_14240</name>
</gene>
<dbReference type="Pfam" id="PF01527">
    <property type="entry name" value="HTH_Tnp_1"/>
    <property type="match status" value="1"/>
</dbReference>
<sequence length="110" mass="12747">MGQVKQYSREYKEEALKLAEEKGCKNASEELGISYNTLYGWVKEARKGNLHLGKRSDSNVSKLEEELQQLRRTNKELAKENKRFQEENEFLAEATAFFAASRQKSAKKKE</sequence>
<dbReference type="GO" id="GO:0003677">
    <property type="term" value="F:DNA binding"/>
    <property type="evidence" value="ECO:0007669"/>
    <property type="project" value="InterPro"/>
</dbReference>